<dbReference type="EMBL" id="CP092864">
    <property type="protein sequence ID" value="UYV62580.1"/>
    <property type="molecule type" value="Genomic_DNA"/>
</dbReference>
<evidence type="ECO:0000259" key="9">
    <source>
        <dbReference type="PROSITE" id="PS50878"/>
    </source>
</evidence>
<keyword evidence="3" id="KW-0548">Nucleotidyltransferase</keyword>
<dbReference type="PANTHER" id="PTHR37984">
    <property type="entry name" value="PROTEIN CBG26694"/>
    <property type="match status" value="1"/>
</dbReference>
<dbReference type="Gene3D" id="2.40.70.10">
    <property type="entry name" value="Acid Proteases"/>
    <property type="match status" value="1"/>
</dbReference>
<sequence length="1117" mass="126614">MSIFTIEKFDETTESWERYTERLEYFFEANNIDQNKKKAIFLTLLTPTVYNLLYDLCIPKKLSDVENTYPVLVSKLKNHFNPTPSAIVERSKFSNRARRPGEKISTYIAELKKMAEYCKFGSTIDEAIRDRLIAGIEDDNIQRKLLGEGDSLTLHKAIEISLALEAAAQDAKDLQSQRNPEVVKKIKQGNWRLKPSTTGKFTRSCLKRKPQRNYTANKDGNKVHAIAETEISSQIFKIINLWRTIDPIKIEVQINDKILSLEYDTGSAYSLISESTRRFFELPNPCPADPLRVELATYSGQPLPVLGTLDVPVQYQNSTQTLPLMVVGGEGPSLCGRNWMEALGILPTQPYKVDMIKVTENNLPTQLHRFRELFSPGYGVFKGVRARLLVDPEVKPRFFKSRPIPYALKEKISRELDRLVKAGILKPVRHAEWAAPIVPTIRICGDFKITANQALKVDQYPLHKAEDIFAALAGGEKFSKIDLRDAYNQLELDDESQLHTVINTHQGLYKYTRLPFGISSAPALFQKQMDILLKGIPMVFCALDDILITGKNDQDHLKNLECVLQRIQEAGLKLRKDKCSFLAPSLEYLGHKIAKDGLQPLPSKVEAIQAAPSPTNLTELRAFLGLLTYYSRFIPNMSSTLAPLYNLLKKEQRWKWETPEERAFKDVKEKLVHSTLLVHFDPRKRQILSCDASGVGIGAVLSQVQGDNDIRPVAFASRTLTPAEKKYSQLEREALGIVFGVTRFRNYLLGNSFTLRTDHKPLVTLFSENKGIPTIAANRIQRWAIILSAYQYKIEYIKGTSNTEADVLSRLPMFTPEPDSKEPDSEPVEMVLLMDTLDSSPVTSDDIRASLPGDPALRQALDHTLQGWSEETPKEMELMPYWSRRYELGACEGLLFLGNRVIIPTNLRAKMLDELHNSHQGIVGLKSVARTLFWWPGLEKDIEETVRRCNCCQSHASMPPRTTPVNWPPTNQLWDRVHIDHLGPFEQTLDACTKWIEAIPVPNTSTRETIEQLRCLFARFGIPRTLVSDNEFRQFLTRNGIRHLRTAPFHPSSNGLAERAVQTIKTGLKKVLQGSIPTEPAESPRTITPPDPTSESPPVIPLRRSSRIRRPPTRLNL</sequence>
<dbReference type="InterPro" id="IPR043128">
    <property type="entry name" value="Rev_trsase/Diguanyl_cyclase"/>
</dbReference>
<dbReference type="EC" id="2.7.7.49" evidence="1"/>
<dbReference type="InterPro" id="IPR041588">
    <property type="entry name" value="Integrase_H2C2"/>
</dbReference>
<dbReference type="InterPro" id="IPR000477">
    <property type="entry name" value="RT_dom"/>
</dbReference>
<dbReference type="PROSITE" id="PS50994">
    <property type="entry name" value="INTEGRASE"/>
    <property type="match status" value="1"/>
</dbReference>
<keyword evidence="7" id="KW-0695">RNA-directed DNA polymerase</keyword>
<dbReference type="PANTHER" id="PTHR37984:SF13">
    <property type="entry name" value="RIBONUCLEASE H"/>
    <property type="match status" value="1"/>
</dbReference>
<dbReference type="InterPro" id="IPR050951">
    <property type="entry name" value="Retrovirus_Pol_polyprotein"/>
</dbReference>
<dbReference type="InterPro" id="IPR036397">
    <property type="entry name" value="RNaseH_sf"/>
</dbReference>
<dbReference type="InterPro" id="IPR012337">
    <property type="entry name" value="RNaseH-like_sf"/>
</dbReference>
<dbReference type="CDD" id="cd01647">
    <property type="entry name" value="RT_LTR"/>
    <property type="match status" value="1"/>
</dbReference>
<evidence type="ECO:0000313" key="12">
    <source>
        <dbReference type="Proteomes" id="UP001235939"/>
    </source>
</evidence>
<keyword evidence="2" id="KW-0808">Transferase</keyword>
<proteinExistence type="predicted"/>
<dbReference type="CDD" id="cd09274">
    <property type="entry name" value="RNase_HI_RT_Ty3"/>
    <property type="match status" value="1"/>
</dbReference>
<keyword evidence="6" id="KW-0378">Hydrolase</keyword>
<dbReference type="InterPro" id="IPR021109">
    <property type="entry name" value="Peptidase_aspartic_dom_sf"/>
</dbReference>
<dbReference type="Gene3D" id="3.30.70.270">
    <property type="match status" value="2"/>
</dbReference>
<dbReference type="Gene3D" id="1.10.340.70">
    <property type="match status" value="1"/>
</dbReference>
<organism evidence="11 12">
    <name type="scientific">Cordylochernes scorpioides</name>
    <dbReference type="NCBI Taxonomy" id="51811"/>
    <lineage>
        <taxon>Eukaryota</taxon>
        <taxon>Metazoa</taxon>
        <taxon>Ecdysozoa</taxon>
        <taxon>Arthropoda</taxon>
        <taxon>Chelicerata</taxon>
        <taxon>Arachnida</taxon>
        <taxon>Pseudoscorpiones</taxon>
        <taxon>Cheliferoidea</taxon>
        <taxon>Chernetidae</taxon>
        <taxon>Cordylochernes</taxon>
    </lineage>
</organism>
<evidence type="ECO:0000256" key="6">
    <source>
        <dbReference type="ARBA" id="ARBA00022801"/>
    </source>
</evidence>
<keyword evidence="12" id="KW-1185">Reference proteome</keyword>
<reference evidence="11 12" key="1">
    <citation type="submission" date="2022-01" db="EMBL/GenBank/DDBJ databases">
        <title>A chromosomal length assembly of Cordylochernes scorpioides.</title>
        <authorList>
            <person name="Zeh D."/>
            <person name="Zeh J."/>
        </authorList>
    </citation>
    <scope>NUCLEOTIDE SEQUENCE [LARGE SCALE GENOMIC DNA]</scope>
    <source>
        <strain evidence="11">IN4F17</strain>
        <tissue evidence="11">Whole Body</tissue>
    </source>
</reference>
<accession>A0ABY6K5R5</accession>
<evidence type="ECO:0000256" key="5">
    <source>
        <dbReference type="ARBA" id="ARBA00022759"/>
    </source>
</evidence>
<dbReference type="Gene3D" id="3.30.420.10">
    <property type="entry name" value="Ribonuclease H-like superfamily/Ribonuclease H"/>
    <property type="match status" value="1"/>
</dbReference>
<keyword evidence="4" id="KW-0540">Nuclease</keyword>
<evidence type="ECO:0000256" key="3">
    <source>
        <dbReference type="ARBA" id="ARBA00022695"/>
    </source>
</evidence>
<feature type="domain" description="Reverse transcriptase" evidence="9">
    <location>
        <begin position="337"/>
        <end position="593"/>
    </location>
</feature>
<name>A0ABY6K5R5_9ARAC</name>
<dbReference type="PROSITE" id="PS50878">
    <property type="entry name" value="RT_POL"/>
    <property type="match status" value="1"/>
</dbReference>
<dbReference type="Gene3D" id="3.10.20.370">
    <property type="match status" value="1"/>
</dbReference>
<evidence type="ECO:0000256" key="1">
    <source>
        <dbReference type="ARBA" id="ARBA00012493"/>
    </source>
</evidence>
<dbReference type="InterPro" id="IPR001584">
    <property type="entry name" value="Integrase_cat-core"/>
</dbReference>
<evidence type="ECO:0000256" key="4">
    <source>
        <dbReference type="ARBA" id="ARBA00022722"/>
    </source>
</evidence>
<dbReference type="InterPro" id="IPR041373">
    <property type="entry name" value="RT_RNaseH"/>
</dbReference>
<feature type="region of interest" description="Disordered" evidence="8">
    <location>
        <begin position="1073"/>
        <end position="1117"/>
    </location>
</feature>
<gene>
    <name evidence="11" type="ORF">LAZ67_2001175</name>
</gene>
<evidence type="ECO:0000256" key="8">
    <source>
        <dbReference type="SAM" id="MobiDB-lite"/>
    </source>
</evidence>
<evidence type="ECO:0000313" key="11">
    <source>
        <dbReference type="EMBL" id="UYV62580.1"/>
    </source>
</evidence>
<dbReference type="Proteomes" id="UP001235939">
    <property type="component" value="Chromosome 02"/>
</dbReference>
<protein>
    <recommendedName>
        <fullName evidence="1">RNA-directed DNA polymerase</fullName>
        <ecNumber evidence="1">2.7.7.49</ecNumber>
    </recommendedName>
</protein>
<evidence type="ECO:0000256" key="7">
    <source>
        <dbReference type="ARBA" id="ARBA00022918"/>
    </source>
</evidence>
<dbReference type="InterPro" id="IPR043502">
    <property type="entry name" value="DNA/RNA_pol_sf"/>
</dbReference>
<feature type="compositionally biased region" description="Basic residues" evidence="8">
    <location>
        <begin position="1104"/>
        <end position="1117"/>
    </location>
</feature>
<dbReference type="SUPFAM" id="SSF50630">
    <property type="entry name" value="Acid proteases"/>
    <property type="match status" value="1"/>
</dbReference>
<keyword evidence="5" id="KW-0255">Endonuclease</keyword>
<dbReference type="Pfam" id="PF17921">
    <property type="entry name" value="Integrase_H2C2"/>
    <property type="match status" value="1"/>
</dbReference>
<dbReference type="Pfam" id="PF00078">
    <property type="entry name" value="RVT_1"/>
    <property type="match status" value="1"/>
</dbReference>
<evidence type="ECO:0000259" key="10">
    <source>
        <dbReference type="PROSITE" id="PS50994"/>
    </source>
</evidence>
<evidence type="ECO:0000256" key="2">
    <source>
        <dbReference type="ARBA" id="ARBA00022679"/>
    </source>
</evidence>
<feature type="domain" description="Integrase catalytic" evidence="10">
    <location>
        <begin position="960"/>
        <end position="1117"/>
    </location>
</feature>
<dbReference type="SUPFAM" id="SSF53098">
    <property type="entry name" value="Ribonuclease H-like"/>
    <property type="match status" value="1"/>
</dbReference>
<dbReference type="SUPFAM" id="SSF56672">
    <property type="entry name" value="DNA/RNA polymerases"/>
    <property type="match status" value="1"/>
</dbReference>
<dbReference type="Pfam" id="PF17917">
    <property type="entry name" value="RT_RNaseH"/>
    <property type="match status" value="1"/>
</dbReference>
<dbReference type="Gene3D" id="3.10.10.10">
    <property type="entry name" value="HIV Type 1 Reverse Transcriptase, subunit A, domain 1"/>
    <property type="match status" value="1"/>
</dbReference>